<keyword evidence="2" id="KW-1133">Transmembrane helix</keyword>
<feature type="compositionally biased region" description="Basic and acidic residues" evidence="1">
    <location>
        <begin position="48"/>
        <end position="57"/>
    </location>
</feature>
<dbReference type="InterPro" id="IPR026870">
    <property type="entry name" value="Zinc_ribbon_dom"/>
</dbReference>
<keyword evidence="2" id="KW-0812">Transmembrane</keyword>
<feature type="compositionally biased region" description="Gly residues" evidence="1">
    <location>
        <begin position="79"/>
        <end position="115"/>
    </location>
</feature>
<dbReference type="AlphaFoldDB" id="A0A495W0U4"/>
<gene>
    <name evidence="4" type="ORF">C8E97_3984</name>
</gene>
<comment type="caution">
    <text evidence="4">The sequence shown here is derived from an EMBL/GenBank/DDBJ whole genome shotgun (WGS) entry which is preliminary data.</text>
</comment>
<dbReference type="Pfam" id="PF13240">
    <property type="entry name" value="Zn_Ribbon_1"/>
    <property type="match status" value="1"/>
</dbReference>
<feature type="domain" description="Zinc-ribbon" evidence="3">
    <location>
        <begin position="175"/>
        <end position="196"/>
    </location>
</feature>
<keyword evidence="2" id="KW-0472">Membrane</keyword>
<name>A0A495W0U4_9PSEU</name>
<dbReference type="EMBL" id="RBXO01000001">
    <property type="protein sequence ID" value="RKT55321.1"/>
    <property type="molecule type" value="Genomic_DNA"/>
</dbReference>
<dbReference type="NCBIfam" id="NF047619">
    <property type="entry name" value="NADase_discoid"/>
    <property type="match status" value="1"/>
</dbReference>
<sequence>MSARSCPQCGVVVGDTDDFCGNCGNYLGWLPAGGRGAGEGASPPVRTGDAEPGRKPDGGAGGGGAPARDDGGAGRDRGAGSGGSGAGQDDGGAGRGGGGVGRGDGGAGRGGGGARPGRDGVAADARDDAGTGGRGSGGPTSPPAAYLGPVPPGRPDAKRPLPTTAADVAVDGPPCPNCGTANPPGRRFCRRCATPLHPDDHAVAGSRRRWRWRGDLSRWLRRLTALLVVVALVVAAWLFHPYAGALWEDLRDRLATPQAVAPTGVKATAEVPGHLAAAAADGLSNRYWGAPAVGDSVEFTFASPFRLLSVVVHAGASAEADKFAAQARPSALDLVVTTADGVRRTLPVTLADRPGPQPTATGISDVVRVAVVVRSASGLTPGAHIALGEVEFFRRP</sequence>
<evidence type="ECO:0000313" key="4">
    <source>
        <dbReference type="EMBL" id="RKT55321.1"/>
    </source>
</evidence>
<accession>A0A495W0U4</accession>
<reference evidence="4 5" key="1">
    <citation type="submission" date="2018-10" db="EMBL/GenBank/DDBJ databases">
        <title>Sequencing the genomes of 1000 actinobacteria strains.</title>
        <authorList>
            <person name="Klenk H.-P."/>
        </authorList>
    </citation>
    <scope>NUCLEOTIDE SEQUENCE [LARGE SCALE GENOMIC DNA]</scope>
    <source>
        <strain evidence="4 5">DSM 43800</strain>
    </source>
</reference>
<organism evidence="4 5">
    <name type="scientific">Saccharothrix australiensis</name>
    <dbReference type="NCBI Taxonomy" id="2072"/>
    <lineage>
        <taxon>Bacteria</taxon>
        <taxon>Bacillati</taxon>
        <taxon>Actinomycetota</taxon>
        <taxon>Actinomycetes</taxon>
        <taxon>Pseudonocardiales</taxon>
        <taxon>Pseudonocardiaceae</taxon>
        <taxon>Saccharothrix</taxon>
    </lineage>
</organism>
<proteinExistence type="predicted"/>
<protein>
    <recommendedName>
        <fullName evidence="3">Zinc-ribbon domain-containing protein</fullName>
    </recommendedName>
</protein>
<feature type="compositionally biased region" description="Basic and acidic residues" evidence="1">
    <location>
        <begin position="67"/>
        <end position="78"/>
    </location>
</feature>
<dbReference type="RefSeq" id="WP_121007038.1">
    <property type="nucleotide sequence ID" value="NZ_RBXO01000001.1"/>
</dbReference>
<dbReference type="OrthoDB" id="3808044at2"/>
<dbReference type="InterPro" id="IPR057561">
    <property type="entry name" value="NADase_transloc"/>
</dbReference>
<evidence type="ECO:0000313" key="5">
    <source>
        <dbReference type="Proteomes" id="UP000282084"/>
    </source>
</evidence>
<dbReference type="Proteomes" id="UP000282084">
    <property type="component" value="Unassembled WGS sequence"/>
</dbReference>
<feature type="region of interest" description="Disordered" evidence="1">
    <location>
        <begin position="31"/>
        <end position="168"/>
    </location>
</feature>
<evidence type="ECO:0000256" key="2">
    <source>
        <dbReference type="SAM" id="Phobius"/>
    </source>
</evidence>
<evidence type="ECO:0000259" key="3">
    <source>
        <dbReference type="Pfam" id="PF13240"/>
    </source>
</evidence>
<evidence type="ECO:0000256" key="1">
    <source>
        <dbReference type="SAM" id="MobiDB-lite"/>
    </source>
</evidence>
<feature type="transmembrane region" description="Helical" evidence="2">
    <location>
        <begin position="219"/>
        <end position="239"/>
    </location>
</feature>
<keyword evidence="5" id="KW-1185">Reference proteome</keyword>